<evidence type="ECO:0000256" key="2">
    <source>
        <dbReference type="ARBA" id="ARBA00023125"/>
    </source>
</evidence>
<organism evidence="4 5">
    <name type="scientific">Solidesulfovibrio magneticus (strain ATCC 700980 / DSM 13731 / RS-1)</name>
    <name type="common">Desulfovibrio magneticus</name>
    <dbReference type="NCBI Taxonomy" id="573370"/>
    <lineage>
        <taxon>Bacteria</taxon>
        <taxon>Pseudomonadati</taxon>
        <taxon>Thermodesulfobacteriota</taxon>
        <taxon>Desulfovibrionia</taxon>
        <taxon>Desulfovibrionales</taxon>
        <taxon>Desulfovibrionaceae</taxon>
        <taxon>Solidesulfovibrio</taxon>
    </lineage>
</organism>
<keyword evidence="5" id="KW-1185">Reference proteome</keyword>
<dbReference type="eggNOG" id="COG0776">
    <property type="taxonomic scope" value="Bacteria"/>
</dbReference>
<dbReference type="GO" id="GO:0005829">
    <property type="term" value="C:cytosol"/>
    <property type="evidence" value="ECO:0007669"/>
    <property type="project" value="TreeGrafter"/>
</dbReference>
<dbReference type="GO" id="GO:0003677">
    <property type="term" value="F:DNA binding"/>
    <property type="evidence" value="ECO:0007669"/>
    <property type="project" value="UniProtKB-KW"/>
</dbReference>
<keyword evidence="2" id="KW-0238">DNA-binding</keyword>
<reference evidence="4 5" key="1">
    <citation type="journal article" date="2009" name="Genome Res.">
        <title>Whole genome sequence of Desulfovibrio magneticus strain RS-1 revealed common gene clusters in magnetotactic bacteria.</title>
        <authorList>
            <person name="Nakazawa H."/>
            <person name="Arakaki A."/>
            <person name="Narita-Yamada S."/>
            <person name="Yashiro I."/>
            <person name="Jinno K."/>
            <person name="Aoki N."/>
            <person name="Tsuruyama A."/>
            <person name="Okamura Y."/>
            <person name="Tanikawa S."/>
            <person name="Fujita N."/>
            <person name="Takeyama H."/>
            <person name="Matsunaga T."/>
        </authorList>
    </citation>
    <scope>NUCLEOTIDE SEQUENCE [LARGE SCALE GENOMIC DNA]</scope>
    <source>
        <strain evidence="5">ATCC 700980 / DSM 13731 / RS-1</strain>
    </source>
</reference>
<evidence type="ECO:0000256" key="1">
    <source>
        <dbReference type="ARBA" id="ARBA00010529"/>
    </source>
</evidence>
<dbReference type="SUPFAM" id="SSF47729">
    <property type="entry name" value="IHF-like DNA-binding proteins"/>
    <property type="match status" value="1"/>
</dbReference>
<evidence type="ECO:0000256" key="3">
    <source>
        <dbReference type="RuleBase" id="RU003939"/>
    </source>
</evidence>
<accession>C4XHM4</accession>
<gene>
    <name evidence="4" type="ordered locus">DMR_29070</name>
</gene>
<dbReference type="STRING" id="573370.DMR_29070"/>
<dbReference type="PRINTS" id="PR01727">
    <property type="entry name" value="DNABINDINGHU"/>
</dbReference>
<dbReference type="HOGENOM" id="CLU_105066_2_2_7"/>
<evidence type="ECO:0000313" key="4">
    <source>
        <dbReference type="EMBL" id="BAH76398.1"/>
    </source>
</evidence>
<dbReference type="InterPro" id="IPR010992">
    <property type="entry name" value="IHF-like_DNA-bd_dom_sf"/>
</dbReference>
<dbReference type="KEGG" id="dma:DMR_29070"/>
<dbReference type="Pfam" id="PF00216">
    <property type="entry name" value="Bac_DNA_binding"/>
    <property type="match status" value="1"/>
</dbReference>
<dbReference type="Gene3D" id="4.10.520.10">
    <property type="entry name" value="IHF-like DNA-binding proteins"/>
    <property type="match status" value="1"/>
</dbReference>
<dbReference type="PANTHER" id="PTHR33175:SF5">
    <property type="entry name" value="INTEGRATION HOST FACTOR SUBUNIT BETA"/>
    <property type="match status" value="1"/>
</dbReference>
<dbReference type="RefSeq" id="WP_015861562.1">
    <property type="nucleotide sequence ID" value="NC_012796.1"/>
</dbReference>
<dbReference type="InterPro" id="IPR000119">
    <property type="entry name" value="Hist_DNA-bd"/>
</dbReference>
<dbReference type="GO" id="GO:0030527">
    <property type="term" value="F:structural constituent of chromatin"/>
    <property type="evidence" value="ECO:0007669"/>
    <property type="project" value="InterPro"/>
</dbReference>
<comment type="similarity">
    <text evidence="1 3">Belongs to the bacterial histone-like protein family.</text>
</comment>
<name>C4XHM4_SOLM1</name>
<dbReference type="Proteomes" id="UP000009071">
    <property type="component" value="Chromosome"/>
</dbReference>
<dbReference type="SMART" id="SM00411">
    <property type="entry name" value="BHL"/>
    <property type="match status" value="1"/>
</dbReference>
<dbReference type="PANTHER" id="PTHR33175">
    <property type="entry name" value="DNA-BINDING PROTEIN HU"/>
    <property type="match status" value="1"/>
</dbReference>
<dbReference type="EMBL" id="AP010904">
    <property type="protein sequence ID" value="BAH76398.1"/>
    <property type="molecule type" value="Genomic_DNA"/>
</dbReference>
<dbReference type="AlphaFoldDB" id="C4XHM4"/>
<dbReference type="CDD" id="cd13836">
    <property type="entry name" value="IHF_B"/>
    <property type="match status" value="1"/>
</dbReference>
<sequence length="92" mass="10583">MNKGELIKAVGEKYNLDHEFAVEFVNSFFESIKQALVNGDRVEVRGFGSFAVKEYDGYTGRNPKTGIKVEVKPKKIPFFKTGRDFKNYLNRE</sequence>
<evidence type="ECO:0000313" key="5">
    <source>
        <dbReference type="Proteomes" id="UP000009071"/>
    </source>
</evidence>
<dbReference type="OrthoDB" id="9804203at2"/>
<proteinExistence type="inferred from homology"/>
<protein>
    <submittedName>
        <fullName evidence="4">HU_IHF family transcriptional regulator</fullName>
    </submittedName>
</protein>